<comment type="caution">
    <text evidence="1">The sequence shown here is derived from an EMBL/GenBank/DDBJ whole genome shotgun (WGS) entry which is preliminary data.</text>
</comment>
<gene>
    <name evidence="1" type="ORF">VPR01S_10_00320</name>
</gene>
<protein>
    <submittedName>
        <fullName evidence="1">Uncharacterized protein</fullName>
    </submittedName>
</protein>
<evidence type="ECO:0000313" key="1">
    <source>
        <dbReference type="EMBL" id="GAD67836.1"/>
    </source>
</evidence>
<dbReference type="eggNOG" id="COG3673">
    <property type="taxonomic scope" value="Bacteria"/>
</dbReference>
<dbReference type="EMBL" id="BATJ01000010">
    <property type="protein sequence ID" value="GAD67836.1"/>
    <property type="molecule type" value="Genomic_DNA"/>
</dbReference>
<evidence type="ECO:0000313" key="2">
    <source>
        <dbReference type="Proteomes" id="UP000016570"/>
    </source>
</evidence>
<dbReference type="STRING" id="1219065.VPR01S_10_00320"/>
<reference evidence="1 2" key="1">
    <citation type="submission" date="2013-09" db="EMBL/GenBank/DDBJ databases">
        <title>Whole genome shotgun sequence of Vibrio proteolyticus NBRC 13287.</title>
        <authorList>
            <person name="Isaki S."/>
            <person name="Hosoyama A."/>
            <person name="Numata M."/>
            <person name="Hashimoto M."/>
            <person name="Hosoyama Y."/>
            <person name="Tsuchikane K."/>
            <person name="Noguchi M."/>
            <person name="Hirakata S."/>
            <person name="Ichikawa N."/>
            <person name="Ohji S."/>
            <person name="Yamazoe A."/>
            <person name="Fujita N."/>
        </authorList>
    </citation>
    <scope>NUCLEOTIDE SEQUENCE [LARGE SCALE GENOMIC DNA]</scope>
    <source>
        <strain evidence="1 2">NBRC 13287</strain>
    </source>
</reference>
<dbReference type="Proteomes" id="UP000016570">
    <property type="component" value="Unassembled WGS sequence"/>
</dbReference>
<dbReference type="AlphaFoldDB" id="U2ZJC6"/>
<proteinExistence type="predicted"/>
<name>U2ZJC6_VIBPR</name>
<sequence length="750" mass="83797">MSKPFPFPPETSMFWKDNAYDYDAAAEVYSNAGTLSAVNQKPTKASDDQGGYPPEHSVFWQGGTDKAEQQQSVSSSASELNWIEIRLVDEHNQPFNSVPGVLKDSAGKCFPVKASQGNILLCNIAQGAVELQFDNPAWLQDSEARKPYQGEQDPVCVWIEENVVGYKATPRQLLNATAGDFVVLQPEQVLPERHQAGKADTINLESGNSYLIKVRGFNYITLRVGMFFDGTGNNTFSAQWGKQQFERYIGEWKQRFEQGKNEIAKKAGISPSEVKIKDLPGNCFSYPNDRFYWFWQDDESVDGSATNELTNIQKLHDLYSSFFREKTLLQDQNLYVHREYVTGIGTGNETNLAPADESIFPGQALGTGDYGVVAKVSTGIEQLCDHISQLSVDIEPYTFDGIGCIEFDVFGFSRGAAAARHFVNVMAEGSRGELAQNLEKAMVSQGIVLSSSFAWDESRNCCANFVGLFDTVAAIVDFGRADFTPHNNDNGDVRLWLDPAKVKSAVHLTAHPTTEYRYNFCLNKLNPAGHFLEVVLPGAHSDLGGGYHATGYYDDPEYLLPRLESKCIAKVQRPHNDNVYSYERTREYLSKRLDVELAKEVSLGWEASNYTKEFVSRGAGNRPVLIGKLYKKRVVEGELSRLYLRLMFGLALNKGVPFHSNAIPDINDVNNKNFNVSEKIGDIEFKKKADSVLEQALQGCVDPSLMNQDMLIKLQKSNLIHHSSDNGIANKPNEHKQSGRYVRQVFECKE</sequence>
<dbReference type="PANTHER" id="PTHR33840">
    <property type="match status" value="1"/>
</dbReference>
<organism evidence="1 2">
    <name type="scientific">Vibrio proteolyticus NBRC 13287</name>
    <dbReference type="NCBI Taxonomy" id="1219065"/>
    <lineage>
        <taxon>Bacteria</taxon>
        <taxon>Pseudomonadati</taxon>
        <taxon>Pseudomonadota</taxon>
        <taxon>Gammaproteobacteria</taxon>
        <taxon>Vibrionales</taxon>
        <taxon>Vibrionaceae</taxon>
        <taxon>Vibrio</taxon>
    </lineage>
</organism>
<dbReference type="PANTHER" id="PTHR33840:SF1">
    <property type="entry name" value="TLE1 PHOSPHOLIPASE DOMAIN-CONTAINING PROTEIN"/>
    <property type="match status" value="1"/>
</dbReference>
<keyword evidence="2" id="KW-1185">Reference proteome</keyword>
<accession>U2ZJC6</accession>
<dbReference type="RefSeq" id="WP_021705807.1">
    <property type="nucleotide sequence ID" value="NZ_BATJ01000010.1"/>
</dbReference>